<comment type="subcellular location">
    <subcellularLocation>
        <location evidence="1">Cell membrane</location>
        <topology evidence="1">Multi-pass membrane protein</topology>
    </subcellularLocation>
</comment>
<feature type="transmembrane region" description="Helical" evidence="8">
    <location>
        <begin position="97"/>
        <end position="118"/>
    </location>
</feature>
<dbReference type="NCBIfam" id="TIGR03109">
    <property type="entry name" value="exosort_XrtA"/>
    <property type="match status" value="1"/>
</dbReference>
<dbReference type="GO" id="GO:0006508">
    <property type="term" value="P:proteolysis"/>
    <property type="evidence" value="ECO:0007669"/>
    <property type="project" value="UniProtKB-KW"/>
</dbReference>
<sequence>MTVSEWLEKNKWYVAAYFVIMGLVCNRIIIDMVADWMRDDNYSHGFLVPLVSGYFLWAYRDRILRAEVVPANWGLLVVLFGVAQLLLGSLATEYFSMRSSMVVITVGAVIYLLGWEVFTTVRLPLLYLLLMVPIPAIIYDSMTMPLKLFVAKVSVKGLVASGYPVMREGNIIILPNIVLEVADACSGLRSLMSLIALSVAFAFMTQRHFWKRWVLILSALPVAVATNILRVFVTGILAKHYGRVAAEGFFHEFAGFMVFFVAMIIMALLGAALKIGEKRNES</sequence>
<evidence type="ECO:0000313" key="10">
    <source>
        <dbReference type="Proteomes" id="UP000428328"/>
    </source>
</evidence>
<feature type="transmembrane region" description="Helical" evidence="8">
    <location>
        <begin position="188"/>
        <end position="206"/>
    </location>
</feature>
<feature type="transmembrane region" description="Helical" evidence="8">
    <location>
        <begin position="12"/>
        <end position="30"/>
    </location>
</feature>
<accession>A0A6I6J8L9</accession>
<protein>
    <submittedName>
        <fullName evidence="9">Exosortase</fullName>
        <ecNumber evidence="9">3.4.22.-</ecNumber>
    </submittedName>
</protein>
<name>A0A6I6J8L9_9BACT</name>
<dbReference type="InterPro" id="IPR026392">
    <property type="entry name" value="Exo/Archaeosortase_dom"/>
</dbReference>
<keyword evidence="5 9" id="KW-0378">Hydrolase</keyword>
<dbReference type="RefSeq" id="WP_158946401.1">
    <property type="nucleotide sequence ID" value="NZ_CP046400.1"/>
</dbReference>
<dbReference type="GO" id="GO:0008233">
    <property type="term" value="F:peptidase activity"/>
    <property type="evidence" value="ECO:0007669"/>
    <property type="project" value="UniProtKB-KW"/>
</dbReference>
<keyword evidence="10" id="KW-1185">Reference proteome</keyword>
<feature type="transmembrane region" description="Helical" evidence="8">
    <location>
        <begin position="71"/>
        <end position="91"/>
    </location>
</feature>
<dbReference type="GO" id="GO:0005886">
    <property type="term" value="C:plasma membrane"/>
    <property type="evidence" value="ECO:0007669"/>
    <property type="project" value="UniProtKB-SubCell"/>
</dbReference>
<feature type="transmembrane region" description="Helical" evidence="8">
    <location>
        <begin position="253"/>
        <end position="273"/>
    </location>
</feature>
<keyword evidence="7 8" id="KW-0472">Membrane</keyword>
<dbReference type="InterPro" id="IPR019127">
    <property type="entry name" value="Exosortase"/>
</dbReference>
<dbReference type="KEGG" id="psel:GM415_03235"/>
<dbReference type="InterPro" id="IPR017540">
    <property type="entry name" value="Exosortase-1"/>
</dbReference>
<evidence type="ECO:0000256" key="6">
    <source>
        <dbReference type="ARBA" id="ARBA00022989"/>
    </source>
</evidence>
<keyword evidence="4 8" id="KW-0812">Transmembrane</keyword>
<dbReference type="Proteomes" id="UP000428328">
    <property type="component" value="Chromosome"/>
</dbReference>
<evidence type="ECO:0000256" key="4">
    <source>
        <dbReference type="ARBA" id="ARBA00022692"/>
    </source>
</evidence>
<evidence type="ECO:0000313" key="9">
    <source>
        <dbReference type="EMBL" id="QGY39176.1"/>
    </source>
</evidence>
<dbReference type="AlphaFoldDB" id="A0A6I6J8L9"/>
<evidence type="ECO:0000256" key="7">
    <source>
        <dbReference type="ARBA" id="ARBA00023136"/>
    </source>
</evidence>
<evidence type="ECO:0000256" key="5">
    <source>
        <dbReference type="ARBA" id="ARBA00022801"/>
    </source>
</evidence>
<proteinExistence type="predicted"/>
<feature type="transmembrane region" description="Helical" evidence="8">
    <location>
        <begin position="125"/>
        <end position="142"/>
    </location>
</feature>
<feature type="transmembrane region" description="Helical" evidence="8">
    <location>
        <begin position="42"/>
        <end position="59"/>
    </location>
</feature>
<dbReference type="Pfam" id="PF09721">
    <property type="entry name" value="Exosortase_EpsH"/>
    <property type="match status" value="1"/>
</dbReference>
<evidence type="ECO:0000256" key="3">
    <source>
        <dbReference type="ARBA" id="ARBA00022670"/>
    </source>
</evidence>
<dbReference type="EMBL" id="CP046400">
    <property type="protein sequence ID" value="QGY39176.1"/>
    <property type="molecule type" value="Genomic_DNA"/>
</dbReference>
<evidence type="ECO:0000256" key="1">
    <source>
        <dbReference type="ARBA" id="ARBA00004651"/>
    </source>
</evidence>
<reference evidence="9 10" key="1">
    <citation type="submission" date="2019-11" db="EMBL/GenBank/DDBJ databases">
        <authorList>
            <person name="Zheng R.K."/>
            <person name="Sun C.M."/>
        </authorList>
    </citation>
    <scope>NUCLEOTIDE SEQUENCE [LARGE SCALE GENOMIC DNA]</scope>
    <source>
        <strain evidence="9 10">SRB007</strain>
    </source>
</reference>
<feature type="transmembrane region" description="Helical" evidence="8">
    <location>
        <begin position="213"/>
        <end position="233"/>
    </location>
</feature>
<keyword evidence="3" id="KW-0645">Protease</keyword>
<evidence type="ECO:0000256" key="8">
    <source>
        <dbReference type="SAM" id="Phobius"/>
    </source>
</evidence>
<dbReference type="NCBIfam" id="TIGR04178">
    <property type="entry name" value="exo_archaeo"/>
    <property type="match status" value="1"/>
</dbReference>
<dbReference type="NCBIfam" id="TIGR02602">
    <property type="entry name" value="8TM_EpsH"/>
    <property type="match status" value="1"/>
</dbReference>
<dbReference type="InterPro" id="IPR013426">
    <property type="entry name" value="EpsH-like"/>
</dbReference>
<gene>
    <name evidence="9" type="primary">xrt</name>
    <name evidence="9" type="ORF">GM415_03235</name>
</gene>
<dbReference type="EC" id="3.4.22.-" evidence="9"/>
<keyword evidence="2" id="KW-1003">Cell membrane</keyword>
<evidence type="ECO:0000256" key="2">
    <source>
        <dbReference type="ARBA" id="ARBA00022475"/>
    </source>
</evidence>
<organism evidence="9 10">
    <name type="scientific">Pseudodesulfovibrio cashew</name>
    <dbReference type="NCBI Taxonomy" id="2678688"/>
    <lineage>
        <taxon>Bacteria</taxon>
        <taxon>Pseudomonadati</taxon>
        <taxon>Thermodesulfobacteriota</taxon>
        <taxon>Desulfovibrionia</taxon>
        <taxon>Desulfovibrionales</taxon>
        <taxon>Desulfovibrionaceae</taxon>
    </lineage>
</organism>
<keyword evidence="6 8" id="KW-1133">Transmembrane helix</keyword>